<accession>A0A4R5LVY4</accession>
<dbReference type="InterPro" id="IPR035437">
    <property type="entry name" value="SNase_OB-fold_sf"/>
</dbReference>
<dbReference type="Gene3D" id="2.40.50.90">
    <property type="match status" value="1"/>
</dbReference>
<dbReference type="InterPro" id="IPR016071">
    <property type="entry name" value="Staphylococal_nuclease_OB-fold"/>
</dbReference>
<dbReference type="SMART" id="SM00318">
    <property type="entry name" value="SNc"/>
    <property type="match status" value="1"/>
</dbReference>
<reference evidence="3 4" key="1">
    <citation type="submission" date="2019-03" db="EMBL/GenBank/DDBJ databases">
        <title>Seongchinamella monodicae gen. nov., sp. nov., a novel member of the Gammaproteobacteria isolated from a tidal mudflat of beach.</title>
        <authorList>
            <person name="Yang H.G."/>
            <person name="Kang J.W."/>
            <person name="Lee S.D."/>
        </authorList>
    </citation>
    <scope>NUCLEOTIDE SEQUENCE [LARGE SCALE GENOMIC DNA]</scope>
    <source>
        <strain evidence="3 4">GH4-78</strain>
    </source>
</reference>
<keyword evidence="4" id="KW-1185">Reference proteome</keyword>
<dbReference type="SUPFAM" id="SSF50199">
    <property type="entry name" value="Staphylococcal nuclease"/>
    <property type="match status" value="1"/>
</dbReference>
<organism evidence="3 4">
    <name type="scientific">Seongchinamella unica</name>
    <dbReference type="NCBI Taxonomy" id="2547392"/>
    <lineage>
        <taxon>Bacteria</taxon>
        <taxon>Pseudomonadati</taxon>
        <taxon>Pseudomonadota</taxon>
        <taxon>Gammaproteobacteria</taxon>
        <taxon>Cellvibrionales</taxon>
        <taxon>Halieaceae</taxon>
        <taxon>Seongchinamella</taxon>
    </lineage>
</organism>
<dbReference type="PROSITE" id="PS50830">
    <property type="entry name" value="TNASE_3"/>
    <property type="match status" value="1"/>
</dbReference>
<dbReference type="Proteomes" id="UP000295554">
    <property type="component" value="Unassembled WGS sequence"/>
</dbReference>
<name>A0A4R5LVY4_9GAMM</name>
<comment type="caution">
    <text evidence="3">The sequence shown here is derived from an EMBL/GenBank/DDBJ whole genome shotgun (WGS) entry which is preliminary data.</text>
</comment>
<feature type="domain" description="TNase-like" evidence="2">
    <location>
        <begin position="55"/>
        <end position="185"/>
    </location>
</feature>
<dbReference type="OrthoDB" id="6867997at2"/>
<gene>
    <name evidence="3" type="ORF">E2F43_04955</name>
</gene>
<dbReference type="RefSeq" id="WP_133210177.1">
    <property type="nucleotide sequence ID" value="NZ_SMSE01000001.1"/>
</dbReference>
<dbReference type="PROSITE" id="PS51257">
    <property type="entry name" value="PROKAR_LIPOPROTEIN"/>
    <property type="match status" value="1"/>
</dbReference>
<evidence type="ECO:0000256" key="1">
    <source>
        <dbReference type="SAM" id="SignalP"/>
    </source>
</evidence>
<dbReference type="EMBL" id="SMSE01000001">
    <property type="protein sequence ID" value="TDG15580.1"/>
    <property type="molecule type" value="Genomic_DNA"/>
</dbReference>
<dbReference type="AlphaFoldDB" id="A0A4R5LVY4"/>
<proteinExistence type="predicted"/>
<protein>
    <submittedName>
        <fullName evidence="3">Thermonuclease family protein</fullName>
    </submittedName>
</protein>
<dbReference type="Pfam" id="PF00565">
    <property type="entry name" value="SNase"/>
    <property type="match status" value="1"/>
</dbReference>
<keyword evidence="1" id="KW-0732">Signal</keyword>
<evidence type="ECO:0000259" key="2">
    <source>
        <dbReference type="PROSITE" id="PS50830"/>
    </source>
</evidence>
<evidence type="ECO:0000313" key="4">
    <source>
        <dbReference type="Proteomes" id="UP000295554"/>
    </source>
</evidence>
<sequence length="281" mass="30332">MRPRVAESRKRQLLSGLALFLCLLAAGCSRGDGPGAGVVARPAPPSGACQADTAALQRHSVAVVIDGDTLRLADGESVRLVGVNTAEIGRGGRADEPLAQAARVALEDLLGPDRTVWLRPAEDRRDRYHRLLAYAFDGRGNSLSARLIASGMGFHVAIAPNLALAACLASVERTARRQGLGLWAEPAFYPRAMADLSQGAAGFHIVRDRVTRVSFKDNGWWLQLGGKLGVKIDADDQGRFSRRQLRALEGAMVEVRGWLIPMSGGWWMLNLDHPTMLQPVD</sequence>
<evidence type="ECO:0000313" key="3">
    <source>
        <dbReference type="EMBL" id="TDG15580.1"/>
    </source>
</evidence>
<feature type="chain" id="PRO_5020296487" evidence="1">
    <location>
        <begin position="32"/>
        <end position="281"/>
    </location>
</feature>
<feature type="signal peptide" evidence="1">
    <location>
        <begin position="1"/>
        <end position="31"/>
    </location>
</feature>